<organism evidence="7 8">
    <name type="scientific">Elysia crispata</name>
    <name type="common">lettuce slug</name>
    <dbReference type="NCBI Taxonomy" id="231223"/>
    <lineage>
        <taxon>Eukaryota</taxon>
        <taxon>Metazoa</taxon>
        <taxon>Spiralia</taxon>
        <taxon>Lophotrochozoa</taxon>
        <taxon>Mollusca</taxon>
        <taxon>Gastropoda</taxon>
        <taxon>Heterobranchia</taxon>
        <taxon>Euthyneura</taxon>
        <taxon>Panpulmonata</taxon>
        <taxon>Sacoglossa</taxon>
        <taxon>Placobranchoidea</taxon>
        <taxon>Plakobranchidae</taxon>
        <taxon>Elysia</taxon>
    </lineage>
</organism>
<feature type="non-terminal residue" evidence="7">
    <location>
        <position position="1115"/>
    </location>
</feature>
<dbReference type="Pfam" id="PF24884">
    <property type="entry name" value="NPHP3_hel"/>
    <property type="match status" value="1"/>
</dbReference>
<keyword evidence="1" id="KW-0879">Wnt signaling pathway</keyword>
<evidence type="ECO:0000256" key="2">
    <source>
        <dbReference type="ARBA" id="ARBA00022737"/>
    </source>
</evidence>
<reference evidence="7" key="1">
    <citation type="journal article" date="2023" name="G3 (Bethesda)">
        <title>A reference genome for the long-term kleptoplast-retaining sea slug Elysia crispata morphotype clarki.</title>
        <authorList>
            <person name="Eastman K.E."/>
            <person name="Pendleton A.L."/>
            <person name="Shaikh M.A."/>
            <person name="Suttiyut T."/>
            <person name="Ogas R."/>
            <person name="Tomko P."/>
            <person name="Gavelis G."/>
            <person name="Widhalm J.R."/>
            <person name="Wisecaver J.H."/>
        </authorList>
    </citation>
    <scope>NUCLEOTIDE SEQUENCE</scope>
    <source>
        <strain evidence="7">ECLA1</strain>
    </source>
</reference>
<dbReference type="SUPFAM" id="SSF52540">
    <property type="entry name" value="P-loop containing nucleoside triphosphate hydrolases"/>
    <property type="match status" value="1"/>
</dbReference>
<feature type="repeat" description="TPR" evidence="4">
    <location>
        <begin position="709"/>
        <end position="742"/>
    </location>
</feature>
<protein>
    <recommendedName>
        <fullName evidence="3">Nephrocystin-3</fullName>
    </recommendedName>
</protein>
<dbReference type="EMBL" id="JAWDGP010002642">
    <property type="protein sequence ID" value="KAK3781265.1"/>
    <property type="molecule type" value="Genomic_DNA"/>
</dbReference>
<dbReference type="InterPro" id="IPR019734">
    <property type="entry name" value="TPR_rpt"/>
</dbReference>
<dbReference type="PROSITE" id="PS50005">
    <property type="entry name" value="TPR"/>
    <property type="match status" value="2"/>
</dbReference>
<evidence type="ECO:0000259" key="5">
    <source>
        <dbReference type="Pfam" id="PF05729"/>
    </source>
</evidence>
<keyword evidence="4" id="KW-0802">TPR repeat</keyword>
<dbReference type="InterPro" id="IPR056883">
    <property type="entry name" value="NPHP3_hel"/>
</dbReference>
<dbReference type="GO" id="GO:0080008">
    <property type="term" value="C:Cul4-RING E3 ubiquitin ligase complex"/>
    <property type="evidence" value="ECO:0007669"/>
    <property type="project" value="TreeGrafter"/>
</dbReference>
<accession>A0AAE1A4Y7</accession>
<dbReference type="GO" id="GO:0016055">
    <property type="term" value="P:Wnt signaling pathway"/>
    <property type="evidence" value="ECO:0007669"/>
    <property type="project" value="UniProtKB-KW"/>
</dbReference>
<dbReference type="Gene3D" id="3.40.50.300">
    <property type="entry name" value="P-loop containing nucleotide triphosphate hydrolases"/>
    <property type="match status" value="1"/>
</dbReference>
<dbReference type="InterPro" id="IPR051191">
    <property type="entry name" value="DCAF12"/>
</dbReference>
<evidence type="ECO:0000256" key="3">
    <source>
        <dbReference type="ARBA" id="ARBA00040387"/>
    </source>
</evidence>
<keyword evidence="2" id="KW-0677">Repeat</keyword>
<dbReference type="Pfam" id="PF13424">
    <property type="entry name" value="TPR_12"/>
    <property type="match status" value="2"/>
</dbReference>
<evidence type="ECO:0000313" key="8">
    <source>
        <dbReference type="Proteomes" id="UP001283361"/>
    </source>
</evidence>
<dbReference type="Gene3D" id="1.25.40.10">
    <property type="entry name" value="Tetratricopeptide repeat domain"/>
    <property type="match status" value="3"/>
</dbReference>
<dbReference type="PANTHER" id="PTHR19860:SF40">
    <property type="entry name" value="WD40 REPEAT-CONTAINING PROTEIN"/>
    <property type="match status" value="1"/>
</dbReference>
<name>A0AAE1A4Y7_9GAST</name>
<proteinExistence type="predicted"/>
<dbReference type="Pfam" id="PF05729">
    <property type="entry name" value="NACHT"/>
    <property type="match status" value="1"/>
</dbReference>
<dbReference type="InterPro" id="IPR027417">
    <property type="entry name" value="P-loop_NTPase"/>
</dbReference>
<feature type="domain" description="NACHT" evidence="5">
    <location>
        <begin position="124"/>
        <end position="302"/>
    </location>
</feature>
<evidence type="ECO:0000313" key="7">
    <source>
        <dbReference type="EMBL" id="KAK3781265.1"/>
    </source>
</evidence>
<dbReference type="SUPFAM" id="SSF48452">
    <property type="entry name" value="TPR-like"/>
    <property type="match status" value="3"/>
</dbReference>
<sequence>AYDNAEKTKAEQSKDTRTALKFVAESEDTAKKIHDLKERVIKTKAKCVALMESYSTPQEGAEFVYKELKSFIESSYLSSAAALTKREESLALHEAYLVARTTVFVGGETNAKYLSLAMQKGQNVVIVGQSGSGKAALISHWLCSLRQKKSPVKQIVHFVGASSDSSGVSELMVRLTDELQHIMGHVTKSKTEQLSQGGEEMKPQTTDVSELCREFQSALARAAGRHKILLAIDGLGKLHQVSRTAKELFWLPRDIPKNVTVVVTCKDTDKDELAELTGRGYTRIQVNPLEQSVRQDMCKELLKQNSKELSSKQMKKIVESTQTGSPLYLKTVISELCAFGKFRELNEKIDELMACQSVKELFQVFIRRLESDYISDVKKGNIIEQVLCSIRVSRKGLSEKELMTMLNLSSHEWSPLFFAMQHVLVVNAGLLTFGFTELAEAVDSRYLQEKNTKKQYQRILASFFQDQLKDKDECIQLNDKTVRRPAEELPWLLFDLGDTSGLMELLSDLAIFGRLFLDQEFELIQLWRWTGLSGEQIADRYLAVVQTRAVEIAKRAEKKPELGDIITLTLISYLMALSFFMEMAHFQVGQEKILMVQQQLMTKNKPKVGSEFMERNLATVQNKLAHLYTETGRLQQARDLHFEVLAKREKFVKEAKTPEEKSAALKAVGASFHGIAMLFSKLGNVEEAISYYQKALEFQKDQEDDAEVADTLHNIGVMQMKVGNYKEALELCTKSFQMYEKLYFANMPPAMAVMLGNIAVCHRNLGQVEQAEAMYLKSIEISEKSVGRQHPHVALGLMNIGTLEINRKQFQKAEGYFRESCEIFQNSDTSNTNTDYLRCLEKFIYCLIQLGKAKEAITNFQTLYPRALAGPGGLKSAWPAVYVEMVDVLMTASLVKLAHEVALNMLETGQCLEKCLVHYHTACKILKVPVKSEYTLEKALEKSPGSLTLLRSYVESVLIPAGNTAALLSTMDRADAERKIGADLYGTAATWCNDAKAKDMLFALLEHAAKKFPNESNFICSLANEFYERQEWSKSLVYCRKLVQLEPKNANHRLMLGDLSIREEQFVEAKQVFKDMIAAFPDNAKITTHGKKALEMLEQREKQTQGGKKSSKTGK</sequence>
<dbReference type="PANTHER" id="PTHR19860">
    <property type="entry name" value="DDB1- AND CUL4-ASSOCIATED FACTOR 12-RELATED"/>
    <property type="match status" value="1"/>
</dbReference>
<dbReference type="Proteomes" id="UP001283361">
    <property type="component" value="Unassembled WGS sequence"/>
</dbReference>
<dbReference type="InterPro" id="IPR011990">
    <property type="entry name" value="TPR-like_helical_dom_sf"/>
</dbReference>
<evidence type="ECO:0000259" key="6">
    <source>
        <dbReference type="Pfam" id="PF24884"/>
    </source>
</evidence>
<keyword evidence="8" id="KW-1185">Reference proteome</keyword>
<evidence type="ECO:0000256" key="4">
    <source>
        <dbReference type="PROSITE-ProRule" id="PRU00339"/>
    </source>
</evidence>
<evidence type="ECO:0000256" key="1">
    <source>
        <dbReference type="ARBA" id="ARBA00022687"/>
    </source>
</evidence>
<dbReference type="InterPro" id="IPR007111">
    <property type="entry name" value="NACHT_NTPase"/>
</dbReference>
<comment type="caution">
    <text evidence="7">The sequence shown here is derived from an EMBL/GenBank/DDBJ whole genome shotgun (WGS) entry which is preliminary data.</text>
</comment>
<dbReference type="SMART" id="SM00028">
    <property type="entry name" value="TPR"/>
    <property type="match status" value="7"/>
</dbReference>
<dbReference type="AlphaFoldDB" id="A0AAE1A4Y7"/>
<gene>
    <name evidence="7" type="ORF">RRG08_065996</name>
</gene>
<dbReference type="Pfam" id="PF13374">
    <property type="entry name" value="TPR_10"/>
    <property type="match status" value="1"/>
</dbReference>
<feature type="domain" description="Nephrocystin 3 helical" evidence="6">
    <location>
        <begin position="305"/>
        <end position="443"/>
    </location>
</feature>
<feature type="repeat" description="TPR" evidence="4">
    <location>
        <begin position="669"/>
        <end position="702"/>
    </location>
</feature>